<dbReference type="InterPro" id="IPR036388">
    <property type="entry name" value="WH-like_DNA-bd_sf"/>
</dbReference>
<evidence type="ECO:0000259" key="1">
    <source>
        <dbReference type="PROSITE" id="PS51688"/>
    </source>
</evidence>
<protein>
    <submittedName>
        <fullName evidence="2">DUF2793 domain-containing protein</fullName>
    </submittedName>
</protein>
<dbReference type="EMBL" id="JAHHZF010000003">
    <property type="protein sequence ID" value="MBT9289115.1"/>
    <property type="molecule type" value="Genomic_DNA"/>
</dbReference>
<reference evidence="2 3" key="1">
    <citation type="submission" date="2021-06" db="EMBL/GenBank/DDBJ databases">
        <authorList>
            <person name="Grouzdev D.S."/>
            <person name="Koziaeva V."/>
        </authorList>
    </citation>
    <scope>NUCLEOTIDE SEQUENCE [LARGE SCALE GENOMIC DNA]</scope>
    <source>
        <strain evidence="2 3">22</strain>
    </source>
</reference>
<dbReference type="InterPro" id="IPR030392">
    <property type="entry name" value="S74_ICA"/>
</dbReference>
<evidence type="ECO:0000313" key="3">
    <source>
        <dbReference type="Proteomes" id="UP000766595"/>
    </source>
</evidence>
<dbReference type="Pfam" id="PF13884">
    <property type="entry name" value="Peptidase_S74"/>
    <property type="match status" value="1"/>
</dbReference>
<evidence type="ECO:0000313" key="2">
    <source>
        <dbReference type="EMBL" id="MBT9289115.1"/>
    </source>
</evidence>
<comment type="caution">
    <text evidence="2">The sequence shown here is derived from an EMBL/GenBank/DDBJ whole genome shotgun (WGS) entry which is preliminary data.</text>
</comment>
<keyword evidence="3" id="KW-1185">Reference proteome</keyword>
<dbReference type="PROSITE" id="PS51688">
    <property type="entry name" value="ICA"/>
    <property type="match status" value="1"/>
</dbReference>
<name>A0A947GE96_9HYPH</name>
<organism evidence="2 3">
    <name type="scientific">Prosthecodimorpha staleyi</name>
    <dbReference type="NCBI Taxonomy" id="2840188"/>
    <lineage>
        <taxon>Bacteria</taxon>
        <taxon>Pseudomonadati</taxon>
        <taxon>Pseudomonadota</taxon>
        <taxon>Alphaproteobacteria</taxon>
        <taxon>Hyphomicrobiales</taxon>
        <taxon>Ancalomicrobiaceae</taxon>
        <taxon>Prosthecodimorpha</taxon>
    </lineage>
</organism>
<dbReference type="Proteomes" id="UP000766595">
    <property type="component" value="Unassembled WGS sequence"/>
</dbReference>
<gene>
    <name evidence="2" type="ORF">KL771_06615</name>
</gene>
<feature type="domain" description="Peptidase S74" evidence="1">
    <location>
        <begin position="256"/>
        <end position="365"/>
    </location>
</feature>
<dbReference type="Pfam" id="PF10983">
    <property type="entry name" value="DUF2793"/>
    <property type="match status" value="1"/>
</dbReference>
<proteinExistence type="predicted"/>
<sequence length="365" mass="38355">MTATARLGLPLIEAGQAQKHVTHNEALAALDRLVQALVIDRDLAAPPASPAEGAGYIVAASPTGAWTGQAGRIATWVDGGWTFTVPAAGLRVWLADEARLLVWTGSAWVDPVAGAIGAISALQNLTRLGIGTTADATNPIAAKLNTMLFAALATGEGGTGDLRQTASKEAAGNTLSLLFQTAYSGRAELGLVGSDDLTLKVSADGASWIEALKLVAASGDTVARVVRPDADNARTLGTASARWSQIYAASATINTSDRREKIDIAAADLGLDFVRRLRPVSYRWRVAEQVADPADPAAPPVPREGRRRHFGLIAQEVAAALDGRDAALWVRDAETGLEGLRYAEFVPVLVKAVQDLADRFDRLAR</sequence>
<dbReference type="Gene3D" id="1.10.10.10">
    <property type="entry name" value="Winged helix-like DNA-binding domain superfamily/Winged helix DNA-binding domain"/>
    <property type="match status" value="1"/>
</dbReference>
<dbReference type="RefSeq" id="WP_261967762.1">
    <property type="nucleotide sequence ID" value="NZ_JAHHZF010000003.1"/>
</dbReference>
<accession>A0A947GE96</accession>
<dbReference type="AlphaFoldDB" id="A0A947GE96"/>
<dbReference type="InterPro" id="IPR021251">
    <property type="entry name" value="DUF2793"/>
</dbReference>